<organism evidence="1 2">
    <name type="scientific">Scutellospora calospora</name>
    <dbReference type="NCBI Taxonomy" id="85575"/>
    <lineage>
        <taxon>Eukaryota</taxon>
        <taxon>Fungi</taxon>
        <taxon>Fungi incertae sedis</taxon>
        <taxon>Mucoromycota</taxon>
        <taxon>Glomeromycotina</taxon>
        <taxon>Glomeromycetes</taxon>
        <taxon>Diversisporales</taxon>
        <taxon>Gigasporaceae</taxon>
        <taxon>Scutellospora</taxon>
    </lineage>
</organism>
<protein>
    <submittedName>
        <fullName evidence="1">8893_t:CDS:1</fullName>
    </submittedName>
</protein>
<gene>
    <name evidence="1" type="ORF">SCALOS_LOCUS6578</name>
</gene>
<feature type="non-terminal residue" evidence="1">
    <location>
        <position position="44"/>
    </location>
</feature>
<dbReference type="Proteomes" id="UP000789860">
    <property type="component" value="Unassembled WGS sequence"/>
</dbReference>
<name>A0ACA9MI05_9GLOM</name>
<feature type="non-terminal residue" evidence="1">
    <location>
        <position position="1"/>
    </location>
</feature>
<sequence>HLRWYVKVRERFVNLPENSHTATKSEPFTAQLARLYVQYVGPCT</sequence>
<keyword evidence="2" id="KW-1185">Reference proteome</keyword>
<evidence type="ECO:0000313" key="1">
    <source>
        <dbReference type="EMBL" id="CAG8591046.1"/>
    </source>
</evidence>
<reference evidence="1" key="1">
    <citation type="submission" date="2021-06" db="EMBL/GenBank/DDBJ databases">
        <authorList>
            <person name="Kallberg Y."/>
            <person name="Tangrot J."/>
            <person name="Rosling A."/>
        </authorList>
    </citation>
    <scope>NUCLEOTIDE SEQUENCE</scope>
    <source>
        <strain evidence="1">AU212A</strain>
    </source>
</reference>
<dbReference type="EMBL" id="CAJVPM010012865">
    <property type="protein sequence ID" value="CAG8591046.1"/>
    <property type="molecule type" value="Genomic_DNA"/>
</dbReference>
<evidence type="ECO:0000313" key="2">
    <source>
        <dbReference type="Proteomes" id="UP000789860"/>
    </source>
</evidence>
<proteinExistence type="predicted"/>
<comment type="caution">
    <text evidence="1">The sequence shown here is derived from an EMBL/GenBank/DDBJ whole genome shotgun (WGS) entry which is preliminary data.</text>
</comment>
<accession>A0ACA9MI05</accession>